<organism evidence="1 2">
    <name type="scientific">Mycobacteroides abscessus subsp. abscessus</name>
    <dbReference type="NCBI Taxonomy" id="1185650"/>
    <lineage>
        <taxon>Bacteria</taxon>
        <taxon>Bacillati</taxon>
        <taxon>Actinomycetota</taxon>
        <taxon>Actinomycetes</taxon>
        <taxon>Mycobacteriales</taxon>
        <taxon>Mycobacteriaceae</taxon>
        <taxon>Mycobacteroides</taxon>
        <taxon>Mycobacteroides abscessus</taxon>
    </lineage>
</organism>
<dbReference type="RefSeq" id="WP_005109928.1">
    <property type="nucleotide sequence ID" value="NZ_AP028613.1"/>
</dbReference>
<dbReference type="AlphaFoldDB" id="A0AB74FI92"/>
<reference evidence="1 2" key="1">
    <citation type="submission" date="2016-11" db="EMBL/GenBank/DDBJ databases">
        <authorList>
            <consortium name="Pathogen Informatics"/>
        </authorList>
    </citation>
    <scope>NUCLEOTIDE SEQUENCE [LARGE SCALE GENOMIC DNA]</scope>
    <source>
        <strain evidence="1 2">696</strain>
    </source>
</reference>
<comment type="caution">
    <text evidence="1">The sequence shown here is derived from an EMBL/GenBank/DDBJ whole genome shotgun (WGS) entry which is preliminary data.</text>
</comment>
<gene>
    <name evidence="1" type="ORF">SAMEA2152244_04499</name>
</gene>
<evidence type="ECO:0000313" key="1">
    <source>
        <dbReference type="EMBL" id="SIN43739.1"/>
    </source>
</evidence>
<accession>A0AB74FI92</accession>
<sequence length="240" mass="26194">MPPPTGNDPGSPPTRLGALELDLAPDLPGIYAWYAQLALSEDDWHPRMRNGFDVAGFDLVNAIEDYARIHEPAAVELKGAATYGLNWFGSIRRQSITRRSAGSAESPINDRLGELAATADNRRLLTQLLLSAPPVFASPLYIGVATNLRERLAEHRASFEKANTLLRSKPEQAANLQFLGRDLGARLAGAGIPLERLECWIMTAPQPPPADSGPTTNQRSVAQAAEWIVQRIFQPILGRQ</sequence>
<dbReference type="Proteomes" id="UP000184831">
    <property type="component" value="Unassembled WGS sequence"/>
</dbReference>
<protein>
    <submittedName>
        <fullName evidence="1">Uncharacterized protein</fullName>
    </submittedName>
</protein>
<name>A0AB74FI92_9MYCO</name>
<dbReference type="GeneID" id="93378048"/>
<dbReference type="EMBL" id="FSQE01000012">
    <property type="protein sequence ID" value="SIN43739.1"/>
    <property type="molecule type" value="Genomic_DNA"/>
</dbReference>
<evidence type="ECO:0000313" key="2">
    <source>
        <dbReference type="Proteomes" id="UP000184831"/>
    </source>
</evidence>
<proteinExistence type="predicted"/>